<dbReference type="Proteomes" id="UP001140453">
    <property type="component" value="Unassembled WGS sequence"/>
</dbReference>
<reference evidence="2" key="1">
    <citation type="submission" date="2022-10" db="EMBL/GenBank/DDBJ databases">
        <title>Tapping the CABI collections for fungal endophytes: first genome assemblies for Collariella, Neodidymelliopsis, Ascochyta clinopodiicola, Didymella pomorum, Didymosphaeria variabile, Neocosmospora piperis and Neocucurbitaria cava.</title>
        <authorList>
            <person name="Hill R."/>
        </authorList>
    </citation>
    <scope>NUCLEOTIDE SEQUENCE</scope>
    <source>
        <strain evidence="2">IMI 355082</strain>
    </source>
</reference>
<protein>
    <submittedName>
        <fullName evidence="2">Uncharacterized protein</fullName>
    </submittedName>
</protein>
<feature type="region of interest" description="Disordered" evidence="1">
    <location>
        <begin position="759"/>
        <end position="833"/>
    </location>
</feature>
<gene>
    <name evidence="2" type="ORF">N0V93_004203</name>
</gene>
<proteinExistence type="predicted"/>
<feature type="compositionally biased region" description="Acidic residues" evidence="1">
    <location>
        <begin position="761"/>
        <end position="786"/>
    </location>
</feature>
<feature type="region of interest" description="Disordered" evidence="1">
    <location>
        <begin position="648"/>
        <end position="667"/>
    </location>
</feature>
<name>A0A9W8YQN6_9PEZI</name>
<dbReference type="EMBL" id="JAPEVB010000003">
    <property type="protein sequence ID" value="KAJ4390607.1"/>
    <property type="molecule type" value="Genomic_DNA"/>
</dbReference>
<evidence type="ECO:0000256" key="1">
    <source>
        <dbReference type="SAM" id="MobiDB-lite"/>
    </source>
</evidence>
<feature type="region of interest" description="Disordered" evidence="1">
    <location>
        <begin position="1"/>
        <end position="21"/>
    </location>
</feature>
<accession>A0A9W8YQN6</accession>
<dbReference type="AlphaFoldDB" id="A0A9W8YQN6"/>
<evidence type="ECO:0000313" key="2">
    <source>
        <dbReference type="EMBL" id="KAJ4390607.1"/>
    </source>
</evidence>
<dbReference type="OrthoDB" id="5371510at2759"/>
<feature type="compositionally biased region" description="Acidic residues" evidence="1">
    <location>
        <begin position="809"/>
        <end position="824"/>
    </location>
</feature>
<sequence>MSDYQPIVHSPLEPSENSDEVMNDWLPPPSVILDFDQRQVKLAIAASLKSLPPLKMDEATRKAGLREVKRLHDADLYKTQDNYHTGSSNRGSVLLLVNFPESRSSTSCRFTSFNTGRIRLTYEQVLATGSELLADLLVNERHQRRARKAAGLLLEGVDYVLDLSPTIDENDYTIALQLLSVPHAVQLWYRSMALGASPLAVAGHDDVCTCLTPFDEPYPFPTPPESIKSQDGNVCILDTKEWRVEDNHKIDDFCTTRWAANTLRLFRAISMPPGQKDLVIDSAPRMWTLVGLFAKLEMTNRDILRDDVVAWFNADMNHAFVELCPEETLHIGLILKTPILTEPAFRILVNERALEVAGGQPRSQPKTTLLGRRCSEFTGTDVAESISRMIEHASCAMSARYKIALDGLCGDNGLDLLDIPEWRELRGLDHMIPNESRDIETHYIRVLYDRMMESIQQVFRDTVERVIQCRGEDLPFEFAASVRCQRFHRRGVTIEQIEERRAFSVPRGELLTTQSFEKVYNSLDRYQRALTSVLWVDLSAMASDLSNLVGKDKAAQSVIDFRAKFDEARRDGGFLCPLMLDLKGVPSHGSCDLLFKGIMTKLKAYVSPLIARDEKAFIHTLTPHLLLSLDDHEMNFLRLADDEGTFQTEAPETDLGPSGPGPAYHTGQTVPSVSDLDFEKLAVESVDGGTSTVGGSMAAQDGISTVYDRTRVLARSAAPSIASEQFTDDSDAMSADYAEAEYVVPAVHQTRGQTLAHVVEQETDEEEEEEEEDDLQSLDLDLDGDSDSATVMGDDDVAEAVPDPHAQELEDEEAWSEDFDDSDFEVIKKDETI</sequence>
<organism evidence="2 3">
    <name type="scientific">Gnomoniopsis smithogilvyi</name>
    <dbReference type="NCBI Taxonomy" id="1191159"/>
    <lineage>
        <taxon>Eukaryota</taxon>
        <taxon>Fungi</taxon>
        <taxon>Dikarya</taxon>
        <taxon>Ascomycota</taxon>
        <taxon>Pezizomycotina</taxon>
        <taxon>Sordariomycetes</taxon>
        <taxon>Sordariomycetidae</taxon>
        <taxon>Diaporthales</taxon>
        <taxon>Gnomoniaceae</taxon>
        <taxon>Gnomoniopsis</taxon>
    </lineage>
</organism>
<keyword evidence="3" id="KW-1185">Reference proteome</keyword>
<comment type="caution">
    <text evidence="2">The sequence shown here is derived from an EMBL/GenBank/DDBJ whole genome shotgun (WGS) entry which is preliminary data.</text>
</comment>
<evidence type="ECO:0000313" key="3">
    <source>
        <dbReference type="Proteomes" id="UP001140453"/>
    </source>
</evidence>